<dbReference type="PIRSF" id="PIRSF037847">
    <property type="entry name" value="NiaR"/>
    <property type="match status" value="1"/>
</dbReference>
<dbReference type="AlphaFoldDB" id="A0A9D1RV39"/>
<dbReference type="Gene3D" id="3.30.1340.20">
    <property type="entry name" value="3H domain"/>
    <property type="match status" value="1"/>
</dbReference>
<sequence length="168" mass="19080">MTGTERRADLLRRMKGSPSPVSGKELADHYGVSRQIIVQDIALMRASGLEILSTNRGYLLNLPTTFSRVFKVNHTDEELEEELCAIVDLGGCVENVMVRHRVYGRMEAPLHIRSRRNVASFLEDLKMGKSSPLKNITANYHYHTVTADSEETLDLIEDALRQRHFLVE</sequence>
<evidence type="ECO:0000259" key="4">
    <source>
        <dbReference type="Pfam" id="PF08279"/>
    </source>
</evidence>
<reference evidence="5" key="1">
    <citation type="journal article" date="2021" name="PeerJ">
        <title>Extensive microbial diversity within the chicken gut microbiome revealed by metagenomics and culture.</title>
        <authorList>
            <person name="Gilroy R."/>
            <person name="Ravi A."/>
            <person name="Getino M."/>
            <person name="Pursley I."/>
            <person name="Horton D.L."/>
            <person name="Alikhan N.F."/>
            <person name="Baker D."/>
            <person name="Gharbi K."/>
            <person name="Hall N."/>
            <person name="Watson M."/>
            <person name="Adriaenssens E.M."/>
            <person name="Foster-Nyarko E."/>
            <person name="Jarju S."/>
            <person name="Secka A."/>
            <person name="Antonio M."/>
            <person name="Oren A."/>
            <person name="Chaudhuri R.R."/>
            <person name="La Ragione R."/>
            <person name="Hildebrand F."/>
            <person name="Pallen M.J."/>
        </authorList>
    </citation>
    <scope>NUCLEOTIDE SEQUENCE</scope>
    <source>
        <strain evidence="5">ChiGjej6B6-1540</strain>
    </source>
</reference>
<dbReference type="Gene3D" id="1.10.10.10">
    <property type="entry name" value="Winged helix-like DNA-binding domain superfamily/Winged helix DNA-binding domain"/>
    <property type="match status" value="1"/>
</dbReference>
<dbReference type="SUPFAM" id="SSF75500">
    <property type="entry name" value="Putative transcriptional regulator TM1602, C-terminal domain"/>
    <property type="match status" value="1"/>
</dbReference>
<evidence type="ECO:0000259" key="3">
    <source>
        <dbReference type="Pfam" id="PF02829"/>
    </source>
</evidence>
<organism evidence="5 6">
    <name type="scientific">Candidatus Flavonifractor merdipullorum</name>
    <dbReference type="NCBI Taxonomy" id="2838590"/>
    <lineage>
        <taxon>Bacteria</taxon>
        <taxon>Bacillati</taxon>
        <taxon>Bacillota</taxon>
        <taxon>Clostridia</taxon>
        <taxon>Eubacteriales</taxon>
        <taxon>Oscillospiraceae</taxon>
        <taxon>Flavonifractor</taxon>
    </lineage>
</organism>
<feature type="compositionally biased region" description="Basic and acidic residues" evidence="2">
    <location>
        <begin position="1"/>
        <end position="12"/>
    </location>
</feature>
<evidence type="ECO:0000313" key="6">
    <source>
        <dbReference type="Proteomes" id="UP000824192"/>
    </source>
</evidence>
<feature type="domain" description="3H" evidence="3">
    <location>
        <begin position="71"/>
        <end position="166"/>
    </location>
</feature>
<proteinExistence type="predicted"/>
<keyword evidence="1" id="KW-0479">Metal-binding</keyword>
<protein>
    <submittedName>
        <fullName evidence="5">Transcription repressor NadR</fullName>
    </submittedName>
</protein>
<comment type="caution">
    <text evidence="5">The sequence shown here is derived from an EMBL/GenBank/DDBJ whole genome shotgun (WGS) entry which is preliminary data.</text>
</comment>
<dbReference type="InterPro" id="IPR035922">
    <property type="entry name" value="3H_dom_sf"/>
</dbReference>
<dbReference type="PANTHER" id="PTHR40068">
    <property type="entry name" value="TRANSCRIPTION REPRESSOR NIAR-RELATED"/>
    <property type="match status" value="1"/>
</dbReference>
<dbReference type="Proteomes" id="UP000824192">
    <property type="component" value="Unassembled WGS sequence"/>
</dbReference>
<dbReference type="InterPro" id="IPR004173">
    <property type="entry name" value="3H_domain"/>
</dbReference>
<dbReference type="InterPro" id="IPR026043">
    <property type="entry name" value="NadR"/>
</dbReference>
<evidence type="ECO:0000313" key="5">
    <source>
        <dbReference type="EMBL" id="HIW94292.1"/>
    </source>
</evidence>
<dbReference type="InterPro" id="IPR036388">
    <property type="entry name" value="WH-like_DNA-bd_sf"/>
</dbReference>
<evidence type="ECO:0000256" key="2">
    <source>
        <dbReference type="SAM" id="MobiDB-lite"/>
    </source>
</evidence>
<dbReference type="InterPro" id="IPR036390">
    <property type="entry name" value="WH_DNA-bd_sf"/>
</dbReference>
<gene>
    <name evidence="5" type="ORF">H9868_07110</name>
</gene>
<dbReference type="PANTHER" id="PTHR40068:SF1">
    <property type="entry name" value="TRANSCRIPTION REPRESSOR NIAR-RELATED"/>
    <property type="match status" value="1"/>
</dbReference>
<dbReference type="Pfam" id="PF08279">
    <property type="entry name" value="HTH_11"/>
    <property type="match status" value="1"/>
</dbReference>
<evidence type="ECO:0000256" key="1">
    <source>
        <dbReference type="PIRSR" id="PIRSR037847-1"/>
    </source>
</evidence>
<reference evidence="5" key="2">
    <citation type="submission" date="2021-04" db="EMBL/GenBank/DDBJ databases">
        <authorList>
            <person name="Gilroy R."/>
        </authorList>
    </citation>
    <scope>NUCLEOTIDE SEQUENCE</scope>
    <source>
        <strain evidence="5">ChiGjej6B6-1540</strain>
    </source>
</reference>
<dbReference type="InterPro" id="IPR013196">
    <property type="entry name" value="HTH_11"/>
</dbReference>
<feature type="binding site" evidence="1">
    <location>
        <position position="74"/>
    </location>
    <ligand>
        <name>Ni(2+)</name>
        <dbReference type="ChEBI" id="CHEBI:49786"/>
    </ligand>
</feature>
<dbReference type="GO" id="GO:0046872">
    <property type="term" value="F:metal ion binding"/>
    <property type="evidence" value="ECO:0007669"/>
    <property type="project" value="UniProtKB-KW"/>
</dbReference>
<dbReference type="Pfam" id="PF02829">
    <property type="entry name" value="3H"/>
    <property type="match status" value="1"/>
</dbReference>
<accession>A0A9D1RV39</accession>
<feature type="binding site" evidence="1">
    <location>
        <position position="82"/>
    </location>
    <ligand>
        <name>Ni(2+)</name>
        <dbReference type="ChEBI" id="CHEBI:49786"/>
    </ligand>
</feature>
<name>A0A9D1RV39_9FIRM</name>
<feature type="binding site" evidence="1">
    <location>
        <position position="143"/>
    </location>
    <ligand>
        <name>Ni(2+)</name>
        <dbReference type="ChEBI" id="CHEBI:49786"/>
    </ligand>
</feature>
<dbReference type="EMBL" id="DXGA01000152">
    <property type="protein sequence ID" value="HIW94292.1"/>
    <property type="molecule type" value="Genomic_DNA"/>
</dbReference>
<keyword evidence="1" id="KW-0533">Nickel</keyword>
<feature type="region of interest" description="Disordered" evidence="2">
    <location>
        <begin position="1"/>
        <end position="24"/>
    </location>
</feature>
<feature type="binding site" evidence="1">
    <location>
        <position position="141"/>
    </location>
    <ligand>
        <name>Ni(2+)</name>
        <dbReference type="ChEBI" id="CHEBI:49786"/>
    </ligand>
</feature>
<feature type="domain" description="Helix-turn-helix type 11" evidence="4">
    <location>
        <begin position="6"/>
        <end position="58"/>
    </location>
</feature>
<dbReference type="SUPFAM" id="SSF46785">
    <property type="entry name" value="Winged helix' DNA-binding domain"/>
    <property type="match status" value="1"/>
</dbReference>